<dbReference type="Proteomes" id="UP000093592">
    <property type="component" value="Unassembled WGS sequence"/>
</dbReference>
<proteinExistence type="inferred from homology"/>
<dbReference type="GO" id="GO:0005886">
    <property type="term" value="C:plasma membrane"/>
    <property type="evidence" value="ECO:0007669"/>
    <property type="project" value="UniProtKB-SubCell"/>
</dbReference>
<keyword evidence="5 8" id="KW-1133">Transmembrane helix</keyword>
<dbReference type="Pfam" id="PF09594">
    <property type="entry name" value="GT87"/>
    <property type="match status" value="1"/>
</dbReference>
<feature type="transmembrane region" description="Helical" evidence="8">
    <location>
        <begin position="135"/>
        <end position="153"/>
    </location>
</feature>
<dbReference type="GO" id="GO:0016758">
    <property type="term" value="F:hexosyltransferase activity"/>
    <property type="evidence" value="ECO:0007669"/>
    <property type="project" value="InterPro"/>
</dbReference>
<feature type="transmembrane region" description="Helical" evidence="8">
    <location>
        <begin position="255"/>
        <end position="275"/>
    </location>
</feature>
<dbReference type="EMBL" id="LZKJ01000185">
    <property type="protein sequence ID" value="OBI41132.1"/>
    <property type="molecule type" value="Genomic_DNA"/>
</dbReference>
<evidence type="ECO:0008006" key="11">
    <source>
        <dbReference type="Google" id="ProtNLM"/>
    </source>
</evidence>
<keyword evidence="3" id="KW-0808">Transferase</keyword>
<feature type="transmembrane region" description="Helical" evidence="8">
    <location>
        <begin position="191"/>
        <end position="209"/>
    </location>
</feature>
<dbReference type="InterPro" id="IPR018584">
    <property type="entry name" value="GT87"/>
</dbReference>
<name>A0A1A2YV52_9MYCO</name>
<feature type="transmembrane region" description="Helical" evidence="8">
    <location>
        <begin position="364"/>
        <end position="384"/>
    </location>
</feature>
<accession>A0A1A2YV52</accession>
<evidence type="ECO:0000256" key="3">
    <source>
        <dbReference type="ARBA" id="ARBA00022679"/>
    </source>
</evidence>
<feature type="transmembrane region" description="Helical" evidence="8">
    <location>
        <begin position="60"/>
        <end position="78"/>
    </location>
</feature>
<evidence type="ECO:0000256" key="1">
    <source>
        <dbReference type="ARBA" id="ARBA00004651"/>
    </source>
</evidence>
<comment type="subcellular location">
    <subcellularLocation>
        <location evidence="1">Cell membrane</location>
        <topology evidence="1">Multi-pass membrane protein</topology>
    </subcellularLocation>
</comment>
<comment type="caution">
    <text evidence="9">The sequence shown here is derived from an EMBL/GenBank/DDBJ whole genome shotgun (WGS) entry which is preliminary data.</text>
</comment>
<organism evidence="9 10">
    <name type="scientific">Mycobacterium kyorinense</name>
    <dbReference type="NCBI Taxonomy" id="487514"/>
    <lineage>
        <taxon>Bacteria</taxon>
        <taxon>Bacillati</taxon>
        <taxon>Actinomycetota</taxon>
        <taxon>Actinomycetes</taxon>
        <taxon>Mycobacteriales</taxon>
        <taxon>Mycobacteriaceae</taxon>
        <taxon>Mycobacterium</taxon>
    </lineage>
</organism>
<keyword evidence="4 8" id="KW-0812">Transmembrane</keyword>
<evidence type="ECO:0000256" key="2">
    <source>
        <dbReference type="ARBA" id="ARBA00022475"/>
    </source>
</evidence>
<comment type="similarity">
    <text evidence="7">Belongs to the glycosyltransferase 87 family.</text>
</comment>
<protein>
    <recommendedName>
        <fullName evidence="11">Alpha-(1-2)-phosphatidylinositol mannosyltransferase</fullName>
    </recommendedName>
</protein>
<dbReference type="AlphaFoldDB" id="A0A1A2YV52"/>
<feature type="transmembrane region" description="Helical" evidence="8">
    <location>
        <begin position="165"/>
        <end position="184"/>
    </location>
</feature>
<keyword evidence="2" id="KW-1003">Cell membrane</keyword>
<reference evidence="10" key="1">
    <citation type="submission" date="2016-06" db="EMBL/GenBank/DDBJ databases">
        <authorList>
            <person name="Sutton G."/>
            <person name="Brinkac L."/>
            <person name="Sanka R."/>
            <person name="Adams M."/>
            <person name="Lau E."/>
            <person name="Sam S."/>
            <person name="Sreng N."/>
            <person name="Him V."/>
            <person name="Kerleguer A."/>
            <person name="Cheng S."/>
        </authorList>
    </citation>
    <scope>NUCLEOTIDE SEQUENCE [LARGE SCALE GENOMIC DNA]</scope>
    <source>
        <strain evidence="10">E861</strain>
    </source>
</reference>
<evidence type="ECO:0000256" key="7">
    <source>
        <dbReference type="ARBA" id="ARBA00024033"/>
    </source>
</evidence>
<keyword evidence="6 8" id="KW-0472">Membrane</keyword>
<evidence type="ECO:0000256" key="8">
    <source>
        <dbReference type="SAM" id="Phobius"/>
    </source>
</evidence>
<feature type="transmembrane region" description="Helical" evidence="8">
    <location>
        <begin position="322"/>
        <end position="343"/>
    </location>
</feature>
<feature type="transmembrane region" description="Helical" evidence="8">
    <location>
        <begin position="85"/>
        <end position="106"/>
    </location>
</feature>
<feature type="transmembrane region" description="Helical" evidence="8">
    <location>
        <begin position="112"/>
        <end position="128"/>
    </location>
</feature>
<evidence type="ECO:0000313" key="10">
    <source>
        <dbReference type="Proteomes" id="UP000093592"/>
    </source>
</evidence>
<feature type="transmembrane region" description="Helical" evidence="8">
    <location>
        <begin position="282"/>
        <end position="302"/>
    </location>
</feature>
<evidence type="ECO:0000313" key="9">
    <source>
        <dbReference type="EMBL" id="OBI41132.1"/>
    </source>
</evidence>
<evidence type="ECO:0000256" key="4">
    <source>
        <dbReference type="ARBA" id="ARBA00022692"/>
    </source>
</evidence>
<gene>
    <name evidence="9" type="ORF">A5707_08025</name>
</gene>
<sequence length="435" mass="47874">MILLVAAIVSVVLLTTLVTLWQPNIGLLVGWADYYVYRDGGYHVLKDLPLYNKTLGGGPLLYIYPPFSALLFVPLVWLPYHADRYIWSGINVVLLIACVVLCFRILSYRITPYLAGVSALLALACAFLEPVRTTLFFGQINLLIMLLVLWDASRSQRSRLKGVGIGFAAGIKLTPAYFIVYYLLVRQWRAAGVAVVTFAATIGLGWLVLPDDSRQYWRGYFVDPGYIRGFLFKGAANQTVRGMIARLSGTAPPTWSWLLADACVVAISMWIAVRLYRRGEPLLALAVAGLSSTVVSPFSWSHHWVWLVPVVVYLVHRALTNAWWWAGVAIVWAVMGSWAHSFPRDRVPRVGLLYMSPTVQWRPLLENLNLIVYTVLLVVAGVIASRLKPIGRLGQPPGEVATTTQPAPTAVAVGSSECDAAPVVLFAGSDHPSPG</sequence>
<evidence type="ECO:0000256" key="6">
    <source>
        <dbReference type="ARBA" id="ARBA00023136"/>
    </source>
</evidence>
<evidence type="ECO:0000256" key="5">
    <source>
        <dbReference type="ARBA" id="ARBA00022989"/>
    </source>
</evidence>